<dbReference type="InterPro" id="IPR058240">
    <property type="entry name" value="rSAM_sf"/>
</dbReference>
<keyword evidence="6 12" id="KW-0408">Iron</keyword>
<dbReference type="AlphaFoldDB" id="A0A081BQ14"/>
<dbReference type="SFLD" id="SFLDG01061">
    <property type="entry name" value="methylthiotransferase"/>
    <property type="match status" value="1"/>
</dbReference>
<reference evidence="16" key="1">
    <citation type="journal article" date="2015" name="PeerJ">
        <title>First genomic representation of candidate bacterial phylum KSB3 points to enhanced environmental sensing as a trigger of wastewater bulking.</title>
        <authorList>
            <person name="Sekiguchi Y."/>
            <person name="Ohashi A."/>
            <person name="Parks D.H."/>
            <person name="Yamauchi T."/>
            <person name="Tyson G.W."/>
            <person name="Hugenholtz P."/>
        </authorList>
    </citation>
    <scope>NUCLEOTIDE SEQUENCE [LARGE SCALE GENOMIC DNA]</scope>
</reference>
<dbReference type="SMART" id="SM00729">
    <property type="entry name" value="Elp3"/>
    <property type="match status" value="1"/>
</dbReference>
<feature type="binding site" evidence="12">
    <location>
        <position position="158"/>
    </location>
    <ligand>
        <name>[4Fe-4S] cluster</name>
        <dbReference type="ChEBI" id="CHEBI:49883"/>
        <label>2</label>
        <note>4Fe-4S-S-AdoMet</note>
    </ligand>
</feature>
<comment type="similarity">
    <text evidence="12">Belongs to the methylthiotransferase family. MiaB subfamily.</text>
</comment>
<dbReference type="Pfam" id="PF01938">
    <property type="entry name" value="TRAM"/>
    <property type="match status" value="1"/>
</dbReference>
<dbReference type="SFLD" id="SFLDG01082">
    <property type="entry name" value="B12-binding_domain_containing"/>
    <property type="match status" value="1"/>
</dbReference>
<dbReference type="InterPro" id="IPR007197">
    <property type="entry name" value="rSAM"/>
</dbReference>
<gene>
    <name evidence="12" type="primary">miaB</name>
    <name evidence="16" type="ORF">U14_03731</name>
</gene>
<dbReference type="Gene3D" id="3.80.30.20">
    <property type="entry name" value="tm_1862 like domain"/>
    <property type="match status" value="1"/>
</dbReference>
<evidence type="ECO:0000256" key="1">
    <source>
        <dbReference type="ARBA" id="ARBA00003234"/>
    </source>
</evidence>
<dbReference type="SUPFAM" id="SSF102114">
    <property type="entry name" value="Radical SAM enzymes"/>
    <property type="match status" value="1"/>
</dbReference>
<dbReference type="GO" id="GO:0051539">
    <property type="term" value="F:4 iron, 4 sulfur cluster binding"/>
    <property type="evidence" value="ECO:0007669"/>
    <property type="project" value="UniProtKB-UniRule"/>
</dbReference>
<dbReference type="FunFam" id="3.40.50.12160:FF:000003">
    <property type="entry name" value="CDK5 regulatory subunit-associated protein 1"/>
    <property type="match status" value="1"/>
</dbReference>
<keyword evidence="5 12" id="KW-0479">Metal-binding</keyword>
<dbReference type="GO" id="GO:0005829">
    <property type="term" value="C:cytosol"/>
    <property type="evidence" value="ECO:0007669"/>
    <property type="project" value="TreeGrafter"/>
</dbReference>
<dbReference type="SFLD" id="SFLDS00029">
    <property type="entry name" value="Radical_SAM"/>
    <property type="match status" value="1"/>
</dbReference>
<dbReference type="FunFam" id="3.80.30.20:FF:000001">
    <property type="entry name" value="tRNA-2-methylthio-N(6)-dimethylallyladenosine synthase 2"/>
    <property type="match status" value="1"/>
</dbReference>
<organism evidence="16">
    <name type="scientific">Candidatus Moduliflexus flocculans</name>
    <dbReference type="NCBI Taxonomy" id="1499966"/>
    <lineage>
        <taxon>Bacteria</taxon>
        <taxon>Candidatus Moduliflexota</taxon>
        <taxon>Candidatus Moduliflexia</taxon>
        <taxon>Candidatus Moduliflexales</taxon>
        <taxon>Candidatus Moduliflexaceae</taxon>
    </lineage>
</organism>
<proteinExistence type="inferred from homology"/>
<dbReference type="PROSITE" id="PS01278">
    <property type="entry name" value="MTTASE_RADICAL"/>
    <property type="match status" value="1"/>
</dbReference>
<dbReference type="GO" id="GO:0035597">
    <property type="term" value="F:tRNA-2-methylthio-N(6)-dimethylallyladenosine(37) synthase activity"/>
    <property type="evidence" value="ECO:0007669"/>
    <property type="project" value="UniProtKB-EC"/>
</dbReference>
<evidence type="ECO:0000256" key="8">
    <source>
        <dbReference type="ARBA" id="ARBA00033765"/>
    </source>
</evidence>
<dbReference type="InterPro" id="IPR006463">
    <property type="entry name" value="MiaB_methiolase"/>
</dbReference>
<evidence type="ECO:0000256" key="5">
    <source>
        <dbReference type="ARBA" id="ARBA00022723"/>
    </source>
</evidence>
<comment type="cofactor">
    <cofactor evidence="12">
        <name>[4Fe-4S] cluster</name>
        <dbReference type="ChEBI" id="CHEBI:49883"/>
    </cofactor>
    <text evidence="12">Binds 2 [4Fe-4S] clusters. One cluster is coordinated with 3 cysteines and an exchangeable S-adenosyl-L-methionine.</text>
</comment>
<evidence type="ECO:0000259" key="14">
    <source>
        <dbReference type="PROSITE" id="PS51449"/>
    </source>
</evidence>
<evidence type="ECO:0000256" key="11">
    <source>
        <dbReference type="ARBA" id="ARBA00081141"/>
    </source>
</evidence>
<dbReference type="InterPro" id="IPR023404">
    <property type="entry name" value="rSAM_horseshoe"/>
</dbReference>
<dbReference type="NCBIfam" id="TIGR00089">
    <property type="entry name" value="MiaB/RimO family radical SAM methylthiotransferase"/>
    <property type="match status" value="1"/>
</dbReference>
<evidence type="ECO:0000256" key="2">
    <source>
        <dbReference type="ARBA" id="ARBA00022485"/>
    </source>
</evidence>
<dbReference type="PANTHER" id="PTHR43020">
    <property type="entry name" value="CDK5 REGULATORY SUBUNIT-ASSOCIATED PROTEIN 1"/>
    <property type="match status" value="1"/>
</dbReference>
<dbReference type="InterPro" id="IPR005839">
    <property type="entry name" value="Methylthiotransferase"/>
</dbReference>
<keyword evidence="12" id="KW-0819">tRNA processing</keyword>
<evidence type="ECO:0000256" key="3">
    <source>
        <dbReference type="ARBA" id="ARBA00022679"/>
    </source>
</evidence>
<evidence type="ECO:0000256" key="6">
    <source>
        <dbReference type="ARBA" id="ARBA00023004"/>
    </source>
</evidence>
<accession>A0A081BQ14</accession>
<keyword evidence="12" id="KW-0963">Cytoplasm</keyword>
<evidence type="ECO:0000256" key="10">
    <source>
        <dbReference type="ARBA" id="ARBA00080698"/>
    </source>
</evidence>
<sequence>MKKVHIMTFGCQMNEHDTEQISGLLSAIGYVRTDAPEEADMILLNTCSIREKAEHKLYSQLGHLRPLKEQNPSMVLGVCGCVAQQEAAKIFKRVPFVDLVLGTKAIPKLPMLVQNLESRPRVLDVSDAVWSDESDYTTMRERKFNAFITIIRGCDNYCSYCVVPYTRGREESRPSADIVKEARALAADGVIEITLLGQNVSSYRDGEHGKSSFPHLLRMLNDVDGLKRIRFITAHPKDLTDELIETMAELPNVCEHFHLPVQSGSSHVLRLMNRKYDREWYLNRIAALRRAMPDIAITTDVIVGFPGEREEDFQDTLSLLREVRYDAIFGFEYSNRPNAKSGNFPDQIAKALKVERLQQVFDVQRGISLEIHAGMVGNTYEVLIESANPRFPGTLTGRTRHNHAVTFSGSEDLVGSMAFAKITEAHPYRLAGELIA</sequence>
<dbReference type="EMBL" id="DF820458">
    <property type="protein sequence ID" value="GAK52480.1"/>
    <property type="molecule type" value="Genomic_DNA"/>
</dbReference>
<feature type="domain" description="MTTase N-terminal" evidence="14">
    <location>
        <begin position="2"/>
        <end position="118"/>
    </location>
</feature>
<dbReference type="Pfam" id="PF04055">
    <property type="entry name" value="Radical_SAM"/>
    <property type="match status" value="1"/>
</dbReference>
<comment type="subcellular location">
    <subcellularLocation>
        <location evidence="12">Cytoplasm</location>
    </subcellularLocation>
</comment>
<keyword evidence="7 12" id="KW-0411">Iron-sulfur</keyword>
<evidence type="ECO:0000259" key="13">
    <source>
        <dbReference type="PROSITE" id="PS50926"/>
    </source>
</evidence>
<feature type="binding site" evidence="12">
    <location>
        <position position="161"/>
    </location>
    <ligand>
        <name>[4Fe-4S] cluster</name>
        <dbReference type="ChEBI" id="CHEBI:49883"/>
        <label>2</label>
        <note>4Fe-4S-S-AdoMet</note>
    </ligand>
</feature>
<feature type="domain" description="TRAM" evidence="13">
    <location>
        <begin position="373"/>
        <end position="436"/>
    </location>
</feature>
<feature type="binding site" evidence="12">
    <location>
        <position position="47"/>
    </location>
    <ligand>
        <name>[4Fe-4S] cluster</name>
        <dbReference type="ChEBI" id="CHEBI:49883"/>
        <label>1</label>
    </ligand>
</feature>
<feature type="domain" description="Radical SAM core" evidence="15">
    <location>
        <begin position="140"/>
        <end position="370"/>
    </location>
</feature>
<dbReference type="InterPro" id="IPR013848">
    <property type="entry name" value="Methylthiotransferase_N"/>
</dbReference>
<feature type="binding site" evidence="12">
    <location>
        <position position="81"/>
    </location>
    <ligand>
        <name>[4Fe-4S] cluster</name>
        <dbReference type="ChEBI" id="CHEBI:49883"/>
        <label>1</label>
    </ligand>
</feature>
<dbReference type="PROSITE" id="PS50926">
    <property type="entry name" value="TRAM"/>
    <property type="match status" value="1"/>
</dbReference>
<evidence type="ECO:0000256" key="12">
    <source>
        <dbReference type="HAMAP-Rule" id="MF_01864"/>
    </source>
</evidence>
<comment type="function">
    <text evidence="1 12">Catalyzes the methylthiolation of N6-(dimethylallyl)adenosine (i(6)A), leading to the formation of 2-methylthio-N6-(dimethylallyl)adenosine (ms(2)i(6)A) at position 37 in tRNAs that read codons beginning with uridine.</text>
</comment>
<dbReference type="CDD" id="cd01335">
    <property type="entry name" value="Radical_SAM"/>
    <property type="match status" value="1"/>
</dbReference>
<feature type="binding site" evidence="12">
    <location>
        <position position="11"/>
    </location>
    <ligand>
        <name>[4Fe-4S] cluster</name>
        <dbReference type="ChEBI" id="CHEBI:49883"/>
        <label>1</label>
    </ligand>
</feature>
<evidence type="ECO:0000259" key="15">
    <source>
        <dbReference type="PROSITE" id="PS51918"/>
    </source>
</evidence>
<keyword evidence="3 12" id="KW-0808">Transferase</keyword>
<dbReference type="InterPro" id="IPR038135">
    <property type="entry name" value="Methylthiotransferase_N_sf"/>
</dbReference>
<dbReference type="STRING" id="1499966.U14_03731"/>
<dbReference type="PROSITE" id="PS51449">
    <property type="entry name" value="MTTASE_N"/>
    <property type="match status" value="1"/>
</dbReference>
<evidence type="ECO:0000313" key="16">
    <source>
        <dbReference type="EMBL" id="GAK52480.1"/>
    </source>
</evidence>
<dbReference type="PROSITE" id="PS51918">
    <property type="entry name" value="RADICAL_SAM"/>
    <property type="match status" value="1"/>
</dbReference>
<dbReference type="NCBIfam" id="TIGR01574">
    <property type="entry name" value="miaB-methiolase"/>
    <property type="match status" value="1"/>
</dbReference>
<dbReference type="HOGENOM" id="CLU_018697_2_0_0"/>
<evidence type="ECO:0000313" key="17">
    <source>
        <dbReference type="Proteomes" id="UP000030700"/>
    </source>
</evidence>
<feature type="binding site" evidence="12">
    <location>
        <position position="154"/>
    </location>
    <ligand>
        <name>[4Fe-4S] cluster</name>
        <dbReference type="ChEBI" id="CHEBI:49883"/>
        <label>2</label>
        <note>4Fe-4S-S-AdoMet</note>
    </ligand>
</feature>
<dbReference type="InterPro" id="IPR020612">
    <property type="entry name" value="Methylthiotransferase_CS"/>
</dbReference>
<dbReference type="Gene3D" id="3.40.50.12160">
    <property type="entry name" value="Methylthiotransferase, N-terminal domain"/>
    <property type="match status" value="1"/>
</dbReference>
<keyword evidence="4 12" id="KW-0949">S-adenosyl-L-methionine</keyword>
<comment type="subunit">
    <text evidence="12">Monomer.</text>
</comment>
<comment type="catalytic activity">
    <reaction evidence="12">
        <text>N(6)-dimethylallyladenosine(37) in tRNA + (sulfur carrier)-SH + AH2 + 2 S-adenosyl-L-methionine = 2-methylsulfanyl-N(6)-dimethylallyladenosine(37) in tRNA + (sulfur carrier)-H + 5'-deoxyadenosine + L-methionine + A + S-adenosyl-L-homocysteine + 2 H(+)</text>
        <dbReference type="Rhea" id="RHEA:37067"/>
        <dbReference type="Rhea" id="RHEA-COMP:10375"/>
        <dbReference type="Rhea" id="RHEA-COMP:10376"/>
        <dbReference type="Rhea" id="RHEA-COMP:14737"/>
        <dbReference type="Rhea" id="RHEA-COMP:14739"/>
        <dbReference type="ChEBI" id="CHEBI:13193"/>
        <dbReference type="ChEBI" id="CHEBI:15378"/>
        <dbReference type="ChEBI" id="CHEBI:17319"/>
        <dbReference type="ChEBI" id="CHEBI:17499"/>
        <dbReference type="ChEBI" id="CHEBI:29917"/>
        <dbReference type="ChEBI" id="CHEBI:57844"/>
        <dbReference type="ChEBI" id="CHEBI:57856"/>
        <dbReference type="ChEBI" id="CHEBI:59789"/>
        <dbReference type="ChEBI" id="CHEBI:64428"/>
        <dbReference type="ChEBI" id="CHEBI:74415"/>
        <dbReference type="ChEBI" id="CHEBI:74417"/>
        <dbReference type="EC" id="2.8.4.3"/>
    </reaction>
</comment>
<dbReference type="InterPro" id="IPR006638">
    <property type="entry name" value="Elp3/MiaA/NifB-like_rSAM"/>
</dbReference>
<name>A0A081BQ14_9BACT</name>
<evidence type="ECO:0000256" key="9">
    <source>
        <dbReference type="ARBA" id="ARBA00068570"/>
    </source>
</evidence>
<keyword evidence="2 12" id="KW-0004">4Fe-4S</keyword>
<keyword evidence="17" id="KW-1185">Reference proteome</keyword>
<evidence type="ECO:0000256" key="4">
    <source>
        <dbReference type="ARBA" id="ARBA00022691"/>
    </source>
</evidence>
<dbReference type="PANTHER" id="PTHR43020:SF2">
    <property type="entry name" value="MITOCHONDRIAL TRNA METHYLTHIOTRANSFERASE CDK5RAP1"/>
    <property type="match status" value="1"/>
</dbReference>
<dbReference type="GO" id="GO:0046872">
    <property type="term" value="F:metal ion binding"/>
    <property type="evidence" value="ECO:0007669"/>
    <property type="project" value="UniProtKB-KW"/>
</dbReference>
<dbReference type="Pfam" id="PF00919">
    <property type="entry name" value="UPF0004"/>
    <property type="match status" value="1"/>
</dbReference>
<protein>
    <recommendedName>
        <fullName evidence="9 12">tRNA-2-methylthio-N(6)-dimethylallyladenosine synthase</fullName>
        <ecNumber evidence="8 12">2.8.4.3</ecNumber>
    </recommendedName>
    <alternativeName>
        <fullName evidence="11 12">(Dimethylallyl)adenosine tRNA methylthiotransferase MiaB</fullName>
    </alternativeName>
    <alternativeName>
        <fullName evidence="10 12">tRNA-i(6)A37 methylthiotransferase</fullName>
    </alternativeName>
</protein>
<dbReference type="InterPro" id="IPR002792">
    <property type="entry name" value="TRAM_dom"/>
</dbReference>
<evidence type="ECO:0000256" key="7">
    <source>
        <dbReference type="ARBA" id="ARBA00023014"/>
    </source>
</evidence>
<dbReference type="SFLD" id="SFLDF00273">
    <property type="entry name" value="(dimethylallyl)adenosine_tRNA"/>
    <property type="match status" value="1"/>
</dbReference>
<dbReference type="EC" id="2.8.4.3" evidence="8 12"/>
<dbReference type="HAMAP" id="MF_01864">
    <property type="entry name" value="tRNA_metthiotr_MiaB"/>
    <property type="match status" value="1"/>
</dbReference>
<dbReference type="Proteomes" id="UP000030700">
    <property type="component" value="Unassembled WGS sequence"/>
</dbReference>